<evidence type="ECO:0000256" key="4">
    <source>
        <dbReference type="HAMAP-Rule" id="MF_01201"/>
    </source>
</evidence>
<dbReference type="STRING" id="469378.Ccur_01510"/>
<gene>
    <name evidence="8" type="ordered locus">Ccur_01510</name>
</gene>
<dbReference type="InterPro" id="IPR000821">
    <property type="entry name" value="Ala_racemase"/>
</dbReference>
<dbReference type="InterPro" id="IPR009006">
    <property type="entry name" value="Ala_racemase/Decarboxylase_C"/>
</dbReference>
<dbReference type="Pfam" id="PF01168">
    <property type="entry name" value="Ala_racemase_N"/>
    <property type="match status" value="1"/>
</dbReference>
<dbReference type="InterPro" id="IPR011079">
    <property type="entry name" value="Ala_racemase_C"/>
</dbReference>
<dbReference type="HAMAP" id="MF_01201">
    <property type="entry name" value="Ala_racemase"/>
    <property type="match status" value="1"/>
</dbReference>
<keyword evidence="2 4" id="KW-0663">Pyridoxal phosphate</keyword>
<accession>C7MLS7</accession>
<protein>
    <recommendedName>
        <fullName evidence="4">Alanine racemase</fullName>
        <ecNumber evidence="4">5.1.1.1</ecNumber>
    </recommendedName>
</protein>
<name>C7MLS7_CRYCD</name>
<dbReference type="PANTHER" id="PTHR30511">
    <property type="entry name" value="ALANINE RACEMASE"/>
    <property type="match status" value="1"/>
</dbReference>
<dbReference type="Gene3D" id="2.40.37.10">
    <property type="entry name" value="Lyase, Ornithine Decarboxylase, Chain A, domain 1"/>
    <property type="match status" value="1"/>
</dbReference>
<feature type="active site" description="Proton acceptor; specific for L-alanine" evidence="4">
    <location>
        <position position="307"/>
    </location>
</feature>
<sequence length="421" mass="46578">MDDTLNGFTGFSRKDDPLRYADADTQAASPVSFSKEALASIAGEDRRWAWVEIDRSAIRHNLHEAKRRLQPNCRLMAVVKADAYGHGAVEVSRTALNSGADALAVATVDEGIALREAGLRAPILLLSEPPQAAIPLLLEYKIMPSVYRAEFALAYGEIADAHHLKAPFHLAVNTGMNRIGVHAEDILEFERQISFHRALEQEGTFTHFATADCPENLDFRIQMKRFTEAIEALRLAGIDPGIVHAANSAALLRYPESHFDMARIGIAMYGFHPCEETRDVVDLKPAMSVYARITDIRNVSVGEGVSYGLNYRSPGSVRICTIPLGYADGFNRLLSGKVNVILDGQYCRQVGNICMDQCMFEVDMRTYGTHPRLNPQLGDIVTVVGNQGDAITTITEMAYLANTIEHEVAIGFAWRLPRLYR</sequence>
<dbReference type="AlphaFoldDB" id="C7MLS7"/>
<evidence type="ECO:0000256" key="6">
    <source>
        <dbReference type="PIRSR" id="PIRSR600821-52"/>
    </source>
</evidence>
<dbReference type="GO" id="GO:0008784">
    <property type="term" value="F:alanine racemase activity"/>
    <property type="evidence" value="ECO:0007669"/>
    <property type="project" value="UniProtKB-UniRule"/>
</dbReference>
<dbReference type="eggNOG" id="COG0787">
    <property type="taxonomic scope" value="Bacteria"/>
</dbReference>
<dbReference type="Pfam" id="PF00842">
    <property type="entry name" value="Ala_racemase_C"/>
    <property type="match status" value="1"/>
</dbReference>
<evidence type="ECO:0000313" key="8">
    <source>
        <dbReference type="EMBL" id="ACU93883.1"/>
    </source>
</evidence>
<feature type="domain" description="Alanine racemase C-terminal" evidence="7">
    <location>
        <begin position="286"/>
        <end position="421"/>
    </location>
</feature>
<dbReference type="InterPro" id="IPR029066">
    <property type="entry name" value="PLP-binding_barrel"/>
</dbReference>
<dbReference type="GO" id="GO:0030632">
    <property type="term" value="P:D-alanine biosynthetic process"/>
    <property type="evidence" value="ECO:0007669"/>
    <property type="project" value="UniProtKB-UniRule"/>
</dbReference>
<feature type="modified residue" description="N6-(pyridoxal phosphate)lysine" evidence="4 5">
    <location>
        <position position="80"/>
    </location>
</feature>
<dbReference type="OrthoDB" id="9813814at2"/>
<dbReference type="NCBIfam" id="TIGR00492">
    <property type="entry name" value="alr"/>
    <property type="match status" value="1"/>
</dbReference>
<dbReference type="InterPro" id="IPR001608">
    <property type="entry name" value="Ala_racemase_N"/>
</dbReference>
<evidence type="ECO:0000313" key="9">
    <source>
        <dbReference type="Proteomes" id="UP000000954"/>
    </source>
</evidence>
<evidence type="ECO:0000256" key="5">
    <source>
        <dbReference type="PIRSR" id="PIRSR600821-50"/>
    </source>
</evidence>
<keyword evidence="9" id="KW-1185">Reference proteome</keyword>
<comment type="similarity">
    <text evidence="4">Belongs to the alanine racemase family.</text>
</comment>
<dbReference type="PROSITE" id="PS00395">
    <property type="entry name" value="ALANINE_RACEMASE"/>
    <property type="match status" value="1"/>
</dbReference>
<feature type="active site" description="Proton acceptor; specific for D-alanine" evidence="4">
    <location>
        <position position="80"/>
    </location>
</feature>
<comment type="function">
    <text evidence="4">Catalyzes the interconversion of L-alanine and D-alanine. May also act on other amino acids.</text>
</comment>
<dbReference type="SUPFAM" id="SSF51419">
    <property type="entry name" value="PLP-binding barrel"/>
    <property type="match status" value="1"/>
</dbReference>
<dbReference type="HOGENOM" id="CLU_028393_2_2_11"/>
<dbReference type="KEGG" id="ccu:Ccur_01510"/>
<dbReference type="FunFam" id="3.20.20.10:FF:000002">
    <property type="entry name" value="Alanine racemase"/>
    <property type="match status" value="1"/>
</dbReference>
<evidence type="ECO:0000256" key="3">
    <source>
        <dbReference type="ARBA" id="ARBA00023235"/>
    </source>
</evidence>
<evidence type="ECO:0000259" key="7">
    <source>
        <dbReference type="SMART" id="SM01005"/>
    </source>
</evidence>
<dbReference type="CDD" id="cd00430">
    <property type="entry name" value="PLPDE_III_AR"/>
    <property type="match status" value="1"/>
</dbReference>
<evidence type="ECO:0000256" key="1">
    <source>
        <dbReference type="ARBA" id="ARBA00001933"/>
    </source>
</evidence>
<feature type="binding site" evidence="4 6">
    <location>
        <position position="178"/>
    </location>
    <ligand>
        <name>substrate</name>
    </ligand>
</feature>
<organism evidence="8 9">
    <name type="scientific">Cryptobacterium curtum (strain ATCC 700683 / DSM 15641 / CCUG 43107 / 12-3)</name>
    <dbReference type="NCBI Taxonomy" id="469378"/>
    <lineage>
        <taxon>Bacteria</taxon>
        <taxon>Bacillati</taxon>
        <taxon>Actinomycetota</taxon>
        <taxon>Coriobacteriia</taxon>
        <taxon>Eggerthellales</taxon>
        <taxon>Eggerthellaceae</taxon>
        <taxon>Cryptobacterium</taxon>
    </lineage>
</organism>
<dbReference type="UniPathway" id="UPA00042">
    <property type="reaction ID" value="UER00497"/>
</dbReference>
<dbReference type="EMBL" id="CP001682">
    <property type="protein sequence ID" value="ACU93883.1"/>
    <property type="molecule type" value="Genomic_DNA"/>
</dbReference>
<comment type="pathway">
    <text evidence="4">Amino-acid biosynthesis; D-alanine biosynthesis; D-alanine from L-alanine: step 1/1.</text>
</comment>
<dbReference type="Gene3D" id="3.20.20.10">
    <property type="entry name" value="Alanine racemase"/>
    <property type="match status" value="1"/>
</dbReference>
<dbReference type="SUPFAM" id="SSF50621">
    <property type="entry name" value="Alanine racemase C-terminal domain-like"/>
    <property type="match status" value="1"/>
</dbReference>
<dbReference type="InterPro" id="IPR020622">
    <property type="entry name" value="Ala_racemase_pyridoxalP-BS"/>
</dbReference>
<proteinExistence type="inferred from homology"/>
<dbReference type="EC" id="5.1.1.1" evidence="4"/>
<dbReference type="SMART" id="SM01005">
    <property type="entry name" value="Ala_racemase_C"/>
    <property type="match status" value="1"/>
</dbReference>
<dbReference type="Proteomes" id="UP000000954">
    <property type="component" value="Chromosome"/>
</dbReference>
<dbReference type="PANTHER" id="PTHR30511:SF0">
    <property type="entry name" value="ALANINE RACEMASE, CATABOLIC-RELATED"/>
    <property type="match status" value="1"/>
</dbReference>
<feature type="binding site" evidence="4 6">
    <location>
        <position position="355"/>
    </location>
    <ligand>
        <name>substrate</name>
    </ligand>
</feature>
<evidence type="ECO:0000256" key="2">
    <source>
        <dbReference type="ARBA" id="ARBA00022898"/>
    </source>
</evidence>
<dbReference type="RefSeq" id="WP_012802572.1">
    <property type="nucleotide sequence ID" value="NC_013170.1"/>
</dbReference>
<dbReference type="GO" id="GO:0005829">
    <property type="term" value="C:cytosol"/>
    <property type="evidence" value="ECO:0007669"/>
    <property type="project" value="TreeGrafter"/>
</dbReference>
<comment type="catalytic activity">
    <reaction evidence="4">
        <text>L-alanine = D-alanine</text>
        <dbReference type="Rhea" id="RHEA:20249"/>
        <dbReference type="ChEBI" id="CHEBI:57416"/>
        <dbReference type="ChEBI" id="CHEBI:57972"/>
        <dbReference type="EC" id="5.1.1.1"/>
    </reaction>
</comment>
<dbReference type="PRINTS" id="PR00992">
    <property type="entry name" value="ALARACEMASE"/>
</dbReference>
<dbReference type="GO" id="GO:0030170">
    <property type="term" value="F:pyridoxal phosphate binding"/>
    <property type="evidence" value="ECO:0007669"/>
    <property type="project" value="UniProtKB-UniRule"/>
</dbReference>
<keyword evidence="3 4" id="KW-0413">Isomerase</keyword>
<reference evidence="8 9" key="1">
    <citation type="journal article" date="2009" name="Stand. Genomic Sci.">
        <title>Complete genome sequence of Cryptobacterium curtum type strain (12-3).</title>
        <authorList>
            <person name="Mavrommatis K."/>
            <person name="Pukall R."/>
            <person name="Rohde C."/>
            <person name="Chen F."/>
            <person name="Sims D."/>
            <person name="Brettin T."/>
            <person name="Kuske C."/>
            <person name="Detter J.C."/>
            <person name="Han C."/>
            <person name="Lapidus A."/>
            <person name="Copeland A."/>
            <person name="Glavina Del Rio T."/>
            <person name="Nolan M."/>
            <person name="Lucas S."/>
            <person name="Tice H."/>
            <person name="Cheng J.F."/>
            <person name="Bruce D."/>
            <person name="Goodwin L."/>
            <person name="Pitluck S."/>
            <person name="Ovchinnikova G."/>
            <person name="Pati A."/>
            <person name="Ivanova N."/>
            <person name="Chen A."/>
            <person name="Palaniappan K."/>
            <person name="Chain P."/>
            <person name="D'haeseleer P."/>
            <person name="Goker M."/>
            <person name="Bristow J."/>
            <person name="Eisen J.A."/>
            <person name="Markowitz V."/>
            <person name="Hugenholtz P."/>
            <person name="Rohde M."/>
            <person name="Klenk H.P."/>
            <person name="Kyrpides N.C."/>
        </authorList>
    </citation>
    <scope>NUCLEOTIDE SEQUENCE [LARGE SCALE GENOMIC DNA]</scope>
    <source>
        <strain evidence="9">ATCC 700683 / DSM 15641 / 12-3</strain>
    </source>
</reference>
<comment type="cofactor">
    <cofactor evidence="1 4 5">
        <name>pyridoxal 5'-phosphate</name>
        <dbReference type="ChEBI" id="CHEBI:597326"/>
    </cofactor>
</comment>